<dbReference type="HOGENOM" id="CLU_028680_0_0_1"/>
<evidence type="ECO:0000256" key="2">
    <source>
        <dbReference type="SAM" id="Phobius"/>
    </source>
</evidence>
<feature type="transmembrane region" description="Helical" evidence="2">
    <location>
        <begin position="386"/>
        <end position="403"/>
    </location>
</feature>
<keyword evidence="2" id="KW-0472">Membrane</keyword>
<keyword evidence="2" id="KW-1133">Transmembrane helix</keyword>
<feature type="transmembrane region" description="Helical" evidence="2">
    <location>
        <begin position="220"/>
        <end position="242"/>
    </location>
</feature>
<accession>S8DY49</accession>
<organism evidence="3 4">
    <name type="scientific">Fomitopsis schrenkii</name>
    <name type="common">Brown rot fungus</name>
    <dbReference type="NCBI Taxonomy" id="2126942"/>
    <lineage>
        <taxon>Eukaryota</taxon>
        <taxon>Fungi</taxon>
        <taxon>Dikarya</taxon>
        <taxon>Basidiomycota</taxon>
        <taxon>Agaricomycotina</taxon>
        <taxon>Agaricomycetes</taxon>
        <taxon>Polyporales</taxon>
        <taxon>Fomitopsis</taxon>
    </lineage>
</organism>
<feature type="transmembrane region" description="Helical" evidence="2">
    <location>
        <begin position="486"/>
        <end position="508"/>
    </location>
</feature>
<dbReference type="InParanoid" id="S8DY49"/>
<evidence type="ECO:0008006" key="5">
    <source>
        <dbReference type="Google" id="ProtNLM"/>
    </source>
</evidence>
<dbReference type="eggNOG" id="ENOG502SA8U">
    <property type="taxonomic scope" value="Eukaryota"/>
</dbReference>
<protein>
    <recommendedName>
        <fullName evidence="5">Amino acid transporter transmembrane domain-containing protein</fullName>
    </recommendedName>
</protein>
<dbReference type="AlphaFoldDB" id="S8DY49"/>
<sequence length="515" mass="55957">MASSSRRPSSSSDDSGRSSPIQGFDSSAALILVPDNDDLAASTPFSISSDDEYDSEEDNDGVDRIQASAFPPLSSISVFLYLLSPFFKFGAILLPNVGLPLKVAVPALLFFAALTLFTRQIWYMLARYVRRADLEEIVLETFARDRRKEGRRLALRQLVRLFAGVFRVLMAAMYTRASVDVFLPLLPETLGLPTGLLVTLAIGSLVAPLYFARSLAATRVLYASWASLATYAAWFICTAYSHSQGILVSGSAPVSLGAMWQGVSIIAFAFTTSSTTSLYMALRGTSEPLSPRPRRSQSFKLLSALSVGIAVTCILPLIFFQPVNSQQKPVQSPDPQVTGPESALVAKALFETATLALSVPYILIPTPALPLPSIIRRATRLPISRILVYIVVMALSLVPASVARALSDAVWLLAFLSTYMLPALLHIIIHNFRSPLSIIIPPSTPVTAFSSPGLPSAGSDLSETRNDELLQRKERTLQRRRLGRRLVWDLGVWMLLVPVGGGGTAWAAGRLMGKW</sequence>
<feature type="transmembrane region" description="Helical" evidence="2">
    <location>
        <begin position="302"/>
        <end position="323"/>
    </location>
</feature>
<evidence type="ECO:0000313" key="3">
    <source>
        <dbReference type="EMBL" id="EPS97562.1"/>
    </source>
</evidence>
<feature type="transmembrane region" description="Helical" evidence="2">
    <location>
        <begin position="194"/>
        <end position="213"/>
    </location>
</feature>
<reference evidence="3 4" key="1">
    <citation type="journal article" date="2012" name="Science">
        <title>The Paleozoic origin of enzymatic lignin decomposition reconstructed from 31 fungal genomes.</title>
        <authorList>
            <person name="Floudas D."/>
            <person name="Binder M."/>
            <person name="Riley R."/>
            <person name="Barry K."/>
            <person name="Blanchette R.A."/>
            <person name="Henrissat B."/>
            <person name="Martinez A.T."/>
            <person name="Otillar R."/>
            <person name="Spatafora J.W."/>
            <person name="Yadav J.S."/>
            <person name="Aerts A."/>
            <person name="Benoit I."/>
            <person name="Boyd A."/>
            <person name="Carlson A."/>
            <person name="Copeland A."/>
            <person name="Coutinho P.M."/>
            <person name="de Vries R.P."/>
            <person name="Ferreira P."/>
            <person name="Findley K."/>
            <person name="Foster B."/>
            <person name="Gaskell J."/>
            <person name="Glotzer D."/>
            <person name="Gorecki P."/>
            <person name="Heitman J."/>
            <person name="Hesse C."/>
            <person name="Hori C."/>
            <person name="Igarashi K."/>
            <person name="Jurgens J.A."/>
            <person name="Kallen N."/>
            <person name="Kersten P."/>
            <person name="Kohler A."/>
            <person name="Kuees U."/>
            <person name="Kumar T.K.A."/>
            <person name="Kuo A."/>
            <person name="LaButti K."/>
            <person name="Larrondo L.F."/>
            <person name="Lindquist E."/>
            <person name="Ling A."/>
            <person name="Lombard V."/>
            <person name="Lucas S."/>
            <person name="Lundell T."/>
            <person name="Martin R."/>
            <person name="McLaughlin D.J."/>
            <person name="Morgenstern I."/>
            <person name="Morin E."/>
            <person name="Murat C."/>
            <person name="Nagy L.G."/>
            <person name="Nolan M."/>
            <person name="Ohm R.A."/>
            <person name="Patyshakuliyeva A."/>
            <person name="Rokas A."/>
            <person name="Ruiz-Duenas F.J."/>
            <person name="Sabat G."/>
            <person name="Salamov A."/>
            <person name="Samejima M."/>
            <person name="Schmutz J."/>
            <person name="Slot J.C."/>
            <person name="St John F."/>
            <person name="Stenlid J."/>
            <person name="Sun H."/>
            <person name="Sun S."/>
            <person name="Syed K."/>
            <person name="Tsang A."/>
            <person name="Wiebenga A."/>
            <person name="Young D."/>
            <person name="Pisabarro A."/>
            <person name="Eastwood D.C."/>
            <person name="Martin F."/>
            <person name="Cullen D."/>
            <person name="Grigoriev I.V."/>
            <person name="Hibbett D.S."/>
        </authorList>
    </citation>
    <scope>NUCLEOTIDE SEQUENCE</scope>
    <source>
        <strain evidence="4">FP-58527</strain>
    </source>
</reference>
<evidence type="ECO:0000256" key="1">
    <source>
        <dbReference type="SAM" id="MobiDB-lite"/>
    </source>
</evidence>
<feature type="transmembrane region" description="Helical" evidence="2">
    <location>
        <begin position="343"/>
        <end position="365"/>
    </location>
</feature>
<evidence type="ECO:0000313" key="4">
    <source>
        <dbReference type="Proteomes" id="UP000015241"/>
    </source>
</evidence>
<feature type="region of interest" description="Disordered" evidence="1">
    <location>
        <begin position="1"/>
        <end position="23"/>
    </location>
</feature>
<feature type="transmembrane region" description="Helical" evidence="2">
    <location>
        <begin position="409"/>
        <end position="429"/>
    </location>
</feature>
<proteinExistence type="predicted"/>
<dbReference type="Proteomes" id="UP000015241">
    <property type="component" value="Unassembled WGS sequence"/>
</dbReference>
<feature type="transmembrane region" description="Helical" evidence="2">
    <location>
        <begin position="103"/>
        <end position="122"/>
    </location>
</feature>
<dbReference type="EMBL" id="KE504175">
    <property type="protein sequence ID" value="EPS97562.1"/>
    <property type="molecule type" value="Genomic_DNA"/>
</dbReference>
<feature type="transmembrane region" description="Helical" evidence="2">
    <location>
        <begin position="153"/>
        <end position="174"/>
    </location>
</feature>
<gene>
    <name evidence="3" type="ORF">FOMPIDRAFT_43223</name>
</gene>
<dbReference type="OrthoDB" id="3259324at2759"/>
<keyword evidence="4" id="KW-1185">Reference proteome</keyword>
<feature type="transmembrane region" description="Helical" evidence="2">
    <location>
        <begin position="262"/>
        <end position="282"/>
    </location>
</feature>
<feature type="transmembrane region" description="Helical" evidence="2">
    <location>
        <begin position="78"/>
        <end position="97"/>
    </location>
</feature>
<feature type="compositionally biased region" description="Low complexity" evidence="1">
    <location>
        <begin position="1"/>
        <end position="20"/>
    </location>
</feature>
<keyword evidence="2" id="KW-0812">Transmembrane</keyword>
<name>S8DY49_FOMSC</name>
<dbReference type="STRING" id="743788.S8DY49"/>